<dbReference type="EMBL" id="FXWH01000001">
    <property type="protein sequence ID" value="SMQ64168.1"/>
    <property type="molecule type" value="Genomic_DNA"/>
</dbReference>
<dbReference type="InterPro" id="IPR013078">
    <property type="entry name" value="His_Pase_superF_clade-1"/>
</dbReference>
<evidence type="ECO:0000313" key="2">
    <source>
        <dbReference type="Proteomes" id="UP000194450"/>
    </source>
</evidence>
<dbReference type="InterPro" id="IPR004449">
    <property type="entry name" value="SixA"/>
</dbReference>
<sequence length="165" mass="17994">MKLYIMRHGDASAAQPGQKDADRILSAEGEREVLTNAKWLAESVQNQALDLVISSPYARARNTATIVHSVLASDTQELCNDVTPDGVPEQFISYLQAIVSHHDIDAADGRVLVVSHMPFVSYLVAELDHRVQPPIFPTAGIAEIDFDVHSGKGKLNNLIIADHCV</sequence>
<dbReference type="Gene3D" id="3.40.50.1240">
    <property type="entry name" value="Phosphoglycerate mutase-like"/>
    <property type="match status" value="1"/>
</dbReference>
<accession>A0A1Y6ENE3</accession>
<protein>
    <submittedName>
        <fullName evidence="1">Phosphohistidine phosphatase, SixA</fullName>
    </submittedName>
</protein>
<dbReference type="InterPro" id="IPR050275">
    <property type="entry name" value="PGM_Phosphatase"/>
</dbReference>
<dbReference type="SMART" id="SM00855">
    <property type="entry name" value="PGAM"/>
    <property type="match status" value="1"/>
</dbReference>
<dbReference type="CDD" id="cd07067">
    <property type="entry name" value="HP_PGM_like"/>
    <property type="match status" value="1"/>
</dbReference>
<dbReference type="GO" id="GO:0101006">
    <property type="term" value="F:protein histidine phosphatase activity"/>
    <property type="evidence" value="ECO:0007669"/>
    <property type="project" value="InterPro"/>
</dbReference>
<organism evidence="1 2">
    <name type="scientific">Pseudidiomarina planktonica</name>
    <dbReference type="NCBI Taxonomy" id="1323738"/>
    <lineage>
        <taxon>Bacteria</taxon>
        <taxon>Pseudomonadati</taxon>
        <taxon>Pseudomonadota</taxon>
        <taxon>Gammaproteobacteria</taxon>
        <taxon>Alteromonadales</taxon>
        <taxon>Idiomarinaceae</taxon>
        <taxon>Pseudidiomarina</taxon>
    </lineage>
</organism>
<dbReference type="NCBIfam" id="TIGR00249">
    <property type="entry name" value="sixA"/>
    <property type="match status" value="1"/>
</dbReference>
<dbReference type="InterPro" id="IPR029033">
    <property type="entry name" value="His_PPase_superfam"/>
</dbReference>
<dbReference type="OrthoDB" id="92610at2"/>
<dbReference type="Pfam" id="PF00300">
    <property type="entry name" value="His_Phos_1"/>
    <property type="match status" value="1"/>
</dbReference>
<dbReference type="GO" id="GO:0005737">
    <property type="term" value="C:cytoplasm"/>
    <property type="evidence" value="ECO:0007669"/>
    <property type="project" value="InterPro"/>
</dbReference>
<dbReference type="PANTHER" id="PTHR48100">
    <property type="entry name" value="BROAD-SPECIFICITY PHOSPHATASE YOR283W-RELATED"/>
    <property type="match status" value="1"/>
</dbReference>
<dbReference type="Proteomes" id="UP000194450">
    <property type="component" value="Unassembled WGS sequence"/>
</dbReference>
<evidence type="ECO:0000313" key="1">
    <source>
        <dbReference type="EMBL" id="SMQ64168.1"/>
    </source>
</evidence>
<gene>
    <name evidence="1" type="ORF">SAMN06297229_0973</name>
</gene>
<dbReference type="SUPFAM" id="SSF53254">
    <property type="entry name" value="Phosphoglycerate mutase-like"/>
    <property type="match status" value="1"/>
</dbReference>
<dbReference type="RefSeq" id="WP_086434099.1">
    <property type="nucleotide sequence ID" value="NZ_FXWH01000001.1"/>
</dbReference>
<keyword evidence="2" id="KW-1185">Reference proteome</keyword>
<dbReference type="AlphaFoldDB" id="A0A1Y6ENE3"/>
<name>A0A1Y6ENE3_9GAMM</name>
<proteinExistence type="predicted"/>
<reference evidence="2" key="1">
    <citation type="submission" date="2017-04" db="EMBL/GenBank/DDBJ databases">
        <authorList>
            <person name="Varghese N."/>
            <person name="Submissions S."/>
        </authorList>
    </citation>
    <scope>NUCLEOTIDE SEQUENCE [LARGE SCALE GENOMIC DNA]</scope>
</reference>